<dbReference type="Proteomes" id="UP001302367">
    <property type="component" value="Chromosome 5"/>
</dbReference>
<name>A0ABZ0NSZ4_CERBT</name>
<accession>A0ABZ0NSZ4</accession>
<dbReference type="Gene3D" id="3.40.390.10">
    <property type="entry name" value="Collagenase (Catalytic Domain)"/>
    <property type="match status" value="1"/>
</dbReference>
<keyword evidence="3" id="KW-1185">Reference proteome</keyword>
<feature type="compositionally biased region" description="Low complexity" evidence="1">
    <location>
        <begin position="451"/>
        <end position="463"/>
    </location>
</feature>
<evidence type="ECO:0000313" key="3">
    <source>
        <dbReference type="Proteomes" id="UP001302367"/>
    </source>
</evidence>
<dbReference type="GeneID" id="35430537"/>
<evidence type="ECO:0008006" key="4">
    <source>
        <dbReference type="Google" id="ProtNLM"/>
    </source>
</evidence>
<dbReference type="RefSeq" id="XP_023449059.2">
    <property type="nucleotide sequence ID" value="XM_023599471.2"/>
</dbReference>
<evidence type="ECO:0000256" key="1">
    <source>
        <dbReference type="SAM" id="MobiDB-lite"/>
    </source>
</evidence>
<sequence>MIDAHASLTVLLIEMAHPLLIPVLLFHLCCFTDWIGIASALPTLASSSHAPLPDASATLGRQLHNDAHSTNVTFGSMSLLARVDTQTKHKTLEDYFDDEFKPDAPGSCHRWENKVPEAWEETVQMLRVATGKATMLKSSMPAPAMAERWEEWIRAEQTFRALFGKPHSKLKNQPGTPLGDRTMAEIIEDRIGGVLSAQLELPQKPYLRCDSDYFLYVRGDHIDPRDTGTSAEDKHTIARPSESHIPCPNGAWILQGFAKKDSFYSCQVHSVEPGEKLVRRDVCMSDPKLGKNLAQSFWFEYTIPSDPWNWNSKRRIVTWCPEALNRESWSAAAGAHSIKEGDRLGHSMALTWVHEMYHYVQRWLDGPALKSDGSLWAGKQTYGWNKAVNLGQHRPERAIVSPENMDLFAAAMYFKEWHWGSGLAKKCPEEDDFDPIKVYPPDPTPPEVTNDSDQSSESDTGSSDSHHSGDESNTLQPNSPARRNAVPQHKRRNQEPQDDGNSDSTIDAEQASRETSANDDDATAEVSKEGLPLKREDEYASRELENFFRSAWADILDILSIAKQKAELLAATKSSNPEEIREQLRLKQIFRALFGDSSPTLLAENYQYLLVYGIESQIYLQCGDNALVYLKATSVDPRDAGTPNEGKYTLAKSLSPNEPCPHGAWFFAGLEKAKSFYECQHTPLPGRYTFRHAGWCPGRQTYGQVVETPTKTVLGFCNSILSSDTWSVKEESTNIKEGQDFHFDKYLQSTWIHEMFHYIEKFIDEPSVDDTGKPQGEAPYDSSMRKTFGWPSCVDLGQHEPERALKSPENLAAFAMAAYLEQWHWASGVAKKAPEKEPFDPIQAYKTNMHDQSSRIIS</sequence>
<evidence type="ECO:0000313" key="2">
    <source>
        <dbReference type="EMBL" id="WPB02638.1"/>
    </source>
</evidence>
<organism evidence="2 3">
    <name type="scientific">Cercospora beticola</name>
    <name type="common">Sugarbeet leaf spot fungus</name>
    <dbReference type="NCBI Taxonomy" id="122368"/>
    <lineage>
        <taxon>Eukaryota</taxon>
        <taxon>Fungi</taxon>
        <taxon>Dikarya</taxon>
        <taxon>Ascomycota</taxon>
        <taxon>Pezizomycotina</taxon>
        <taxon>Dothideomycetes</taxon>
        <taxon>Dothideomycetidae</taxon>
        <taxon>Mycosphaerellales</taxon>
        <taxon>Mycosphaerellaceae</taxon>
        <taxon>Cercospora</taxon>
    </lineage>
</organism>
<feature type="region of interest" description="Disordered" evidence="1">
    <location>
        <begin position="431"/>
        <end position="530"/>
    </location>
</feature>
<reference evidence="2 3" key="1">
    <citation type="submission" date="2023-09" db="EMBL/GenBank/DDBJ databases">
        <title>Complete-Gapless Cercospora beticola genome.</title>
        <authorList>
            <person name="Wyatt N.A."/>
            <person name="Spanner R.E."/>
            <person name="Bolton M.D."/>
        </authorList>
    </citation>
    <scope>NUCLEOTIDE SEQUENCE [LARGE SCALE GENOMIC DNA]</scope>
    <source>
        <strain evidence="2">Cb09-40</strain>
    </source>
</reference>
<proteinExistence type="predicted"/>
<protein>
    <recommendedName>
        <fullName evidence="4">Lysine-specific metallo-endopeptidase domain-containing protein</fullName>
    </recommendedName>
</protein>
<gene>
    <name evidence="2" type="ORF">RHO25_007274</name>
</gene>
<dbReference type="EMBL" id="CP134188">
    <property type="protein sequence ID" value="WPB02638.1"/>
    <property type="molecule type" value="Genomic_DNA"/>
</dbReference>
<dbReference type="InterPro" id="IPR024079">
    <property type="entry name" value="MetalloPept_cat_dom_sf"/>
</dbReference>